<dbReference type="GO" id="GO:0005524">
    <property type="term" value="F:ATP binding"/>
    <property type="evidence" value="ECO:0007669"/>
    <property type="project" value="InterPro"/>
</dbReference>
<feature type="domain" description="Protein kinase" evidence="2">
    <location>
        <begin position="29"/>
        <end position="295"/>
    </location>
</feature>
<proteinExistence type="predicted"/>
<dbReference type="AlphaFoldDB" id="A0A8H3R9E3"/>
<gene>
    <name evidence="3" type="ORF">RCL2_003087000</name>
</gene>
<dbReference type="SUPFAM" id="SSF56112">
    <property type="entry name" value="Protein kinase-like (PK-like)"/>
    <property type="match status" value="1"/>
</dbReference>
<dbReference type="Proteomes" id="UP000615446">
    <property type="component" value="Unassembled WGS sequence"/>
</dbReference>
<organism evidence="3 4">
    <name type="scientific">Rhizophagus clarus</name>
    <dbReference type="NCBI Taxonomy" id="94130"/>
    <lineage>
        <taxon>Eukaryota</taxon>
        <taxon>Fungi</taxon>
        <taxon>Fungi incertae sedis</taxon>
        <taxon>Mucoromycota</taxon>
        <taxon>Glomeromycotina</taxon>
        <taxon>Glomeromycetes</taxon>
        <taxon>Glomerales</taxon>
        <taxon>Glomeraceae</taxon>
        <taxon>Rhizophagus</taxon>
    </lineage>
</organism>
<dbReference type="PROSITE" id="PS50011">
    <property type="entry name" value="PROTEIN_KINASE_DOM"/>
    <property type="match status" value="1"/>
</dbReference>
<keyword evidence="3" id="KW-0808">Transferase</keyword>
<dbReference type="Pfam" id="PF08385">
    <property type="entry name" value="DHC_N1"/>
    <property type="match status" value="1"/>
</dbReference>
<keyword evidence="3" id="KW-0418">Kinase</keyword>
<dbReference type="Gene3D" id="1.10.510.10">
    <property type="entry name" value="Transferase(Phosphotransferase) domain 1"/>
    <property type="match status" value="1"/>
</dbReference>
<evidence type="ECO:0000313" key="4">
    <source>
        <dbReference type="Proteomes" id="UP000615446"/>
    </source>
</evidence>
<comment type="caution">
    <text evidence="3">The sequence shown here is derived from an EMBL/GenBank/DDBJ whole genome shotgun (WGS) entry which is preliminary data.</text>
</comment>
<dbReference type="OrthoDB" id="2146272at2759"/>
<dbReference type="PRINTS" id="PR00109">
    <property type="entry name" value="TYRKINASE"/>
</dbReference>
<dbReference type="Pfam" id="PF07714">
    <property type="entry name" value="PK_Tyr_Ser-Thr"/>
    <property type="match status" value="1"/>
</dbReference>
<sequence length="960" mass="111005">MTKINEWLKWIEEAISKKHIKYYEYQHFKNIQEIGTDYGFGKVYRAKWKNSYPYVTLKSLLNIEKGAIKELIREIELQREVTFHTNIISFYGVTISDQENQSDSIKKYLLVTEYADGGSLSNYLEENFEKLTWEDKYKLAYQLASAVLCLHDEDIIHRDLHSNNVLVNQNIIKLADFGLSKRIEASTKNNKDLFSVVPYMDPKKFSNRSYTLNKKSDIYSVGVLLWEISSGRPPFYVEGESYDCSLAFQIVQGQRETPVPNTPTEYSKLYNECWDDNPDIRPSIYEVVERLNTIIIYQQNEIVDEKTDQMTNKSIALNNVEESSNGELSRIIQDFDELSTKKMIYQQNENINEKADKMTNKDIALNSVEESSDGELSRIIQDFDELSTKEMIYQQNENINEKADKMTNKDIALNNVEESSNGELSRIIQGFDELSMKKMIYQQNENIDKKADQMINKDIALNSVEGLSNGELSCIIQDIDEKEMIHQQNENIDEKADQMTNKDIALDSVEESSSGELSRIIQDFDKPNTKEIIEPSQPTISTNKQENDLSIKKKEITESEFSLHLQRNGEIPEISLNIHPIVQKTVEEYKKKGKPITVDMIEDQHLLSDSSFINKLQEDVNCWIKAIKKVTNLSHDPESGTTIQEINFWLGMEKALKWIDQQLQGDYIGLTLNILRHAKRYHVTVSFTTDTDLKKSKERAVSYNQLMKNFPINELLSAPDLNKIGESLGIIFTHLKRLRRSSYPVKKALAFVEAISRDLNDQLLKVLGNQRIMCMDYEDFEKIMSDTEDVFKAWNGNTIDFENIARELMRKRSDRFIPIKINPAHNKLQDRIAYTKCFRKRHEQLLQTIVKAMSQPKTTTAEGEDKVVKQEESANTNDSLMREVKLAYKNMEDINVLDVSVEGTEILIQAENAYYERVSHVKNNFILLKFSISIDSSNSRTSIFPGHSSHRSHVDLAKHK</sequence>
<dbReference type="InterPro" id="IPR013594">
    <property type="entry name" value="Dynein_heavy_tail"/>
</dbReference>
<dbReference type="PANTHER" id="PTHR44329">
    <property type="entry name" value="SERINE/THREONINE-PROTEIN KINASE TNNI3K-RELATED"/>
    <property type="match status" value="1"/>
</dbReference>
<dbReference type="EMBL" id="BLAL01000356">
    <property type="protein sequence ID" value="GET04570.1"/>
    <property type="molecule type" value="Genomic_DNA"/>
</dbReference>
<evidence type="ECO:0000256" key="1">
    <source>
        <dbReference type="SAM" id="MobiDB-lite"/>
    </source>
</evidence>
<accession>A0A8H3R9E3</accession>
<feature type="region of interest" description="Disordered" evidence="1">
    <location>
        <begin position="941"/>
        <end position="960"/>
    </location>
</feature>
<dbReference type="InterPro" id="IPR000719">
    <property type="entry name" value="Prot_kinase_dom"/>
</dbReference>
<dbReference type="InterPro" id="IPR001245">
    <property type="entry name" value="Ser-Thr/Tyr_kinase_cat_dom"/>
</dbReference>
<name>A0A8H3R9E3_9GLOM</name>
<reference evidence="3" key="1">
    <citation type="submission" date="2019-10" db="EMBL/GenBank/DDBJ databases">
        <title>Conservation and host-specific expression of non-tandemly repeated heterogenous ribosome RNA gene in arbuscular mycorrhizal fungi.</title>
        <authorList>
            <person name="Maeda T."/>
            <person name="Kobayashi Y."/>
            <person name="Nakagawa T."/>
            <person name="Ezawa T."/>
            <person name="Yamaguchi K."/>
            <person name="Bino T."/>
            <person name="Nishimoto Y."/>
            <person name="Shigenobu S."/>
            <person name="Kawaguchi M."/>
        </authorList>
    </citation>
    <scope>NUCLEOTIDE SEQUENCE</scope>
    <source>
        <strain evidence="3">HR1</strain>
    </source>
</reference>
<dbReference type="InterPro" id="IPR051681">
    <property type="entry name" value="Ser/Thr_Kinases-Pseudokinases"/>
</dbReference>
<evidence type="ECO:0000313" key="3">
    <source>
        <dbReference type="EMBL" id="GET04570.1"/>
    </source>
</evidence>
<dbReference type="InterPro" id="IPR011009">
    <property type="entry name" value="Kinase-like_dom_sf"/>
</dbReference>
<dbReference type="GO" id="GO:0004674">
    <property type="term" value="F:protein serine/threonine kinase activity"/>
    <property type="evidence" value="ECO:0007669"/>
    <property type="project" value="TreeGrafter"/>
</dbReference>
<protein>
    <submittedName>
        <fullName evidence="3">Kinase-like domain-containing protein</fullName>
    </submittedName>
</protein>
<evidence type="ECO:0000259" key="2">
    <source>
        <dbReference type="PROSITE" id="PS50011"/>
    </source>
</evidence>